<reference evidence="2" key="2">
    <citation type="submission" date="2014-09" db="EMBL/GenBank/DDBJ databases">
        <authorList>
            <consortium name="NBRP consortium"/>
            <person name="Sawabe T."/>
            <person name="Meirelles P."/>
            <person name="Nakanishi M."/>
            <person name="Sayaka M."/>
            <person name="Hattori M."/>
            <person name="Ohkuma M."/>
        </authorList>
    </citation>
    <scope>NUCLEOTIDE SEQUENCE [LARGE SCALE GENOMIC DNA]</scope>
    <source>
        <strain evidence="2">JCM 19239</strain>
    </source>
</reference>
<organism evidence="1 2">
    <name type="scientific">Vibrio variabilis</name>
    <dbReference type="NCBI Taxonomy" id="990271"/>
    <lineage>
        <taxon>Bacteria</taxon>
        <taxon>Pseudomonadati</taxon>
        <taxon>Pseudomonadota</taxon>
        <taxon>Gammaproteobacteria</taxon>
        <taxon>Vibrionales</taxon>
        <taxon>Vibrionaceae</taxon>
        <taxon>Vibrio</taxon>
    </lineage>
</organism>
<gene>
    <name evidence="1" type="ORF">JCM19239_5763</name>
</gene>
<proteinExistence type="predicted"/>
<dbReference type="Proteomes" id="UP000029223">
    <property type="component" value="Unassembled WGS sequence"/>
</dbReference>
<keyword evidence="2" id="KW-1185">Reference proteome</keyword>
<comment type="caution">
    <text evidence="1">The sequence shown here is derived from an EMBL/GenBank/DDBJ whole genome shotgun (WGS) entry which is preliminary data.</text>
</comment>
<name>A0ABQ0JJS9_9VIBR</name>
<protein>
    <recommendedName>
        <fullName evidence="3">NACHT domain-containing protein</fullName>
    </recommendedName>
</protein>
<accession>A0ABQ0JJS9</accession>
<dbReference type="EMBL" id="BBMS01000046">
    <property type="protein sequence ID" value="GAL28580.1"/>
    <property type="molecule type" value="Genomic_DNA"/>
</dbReference>
<evidence type="ECO:0000313" key="1">
    <source>
        <dbReference type="EMBL" id="GAL28580.1"/>
    </source>
</evidence>
<sequence>MSEEEEYAWEGWLAALDQTAVFFLDAVDELKLRQGTLRKALRKVKDTLGEALEIKIFISCRPSDWNEEFDVKALSTILPPEKIAQTQLQPKDGEQVFLQVISRKEWASNKAEREIDDQDFSDRIRVVSLLPFTRSEALEFAKLYSPSVSEQFERQLSEKELWHLYRFPYEIMSALDQLADQGQLGNLEEQLVYGINQKLREISDKKRNCLSQDKALDGAERVALAFFMTKTRSIKSISAASNESALKIQDVLTDWTFDECAELLGKPIFDPTGVGSFRFHHRSTQEYLAALRLRKLRELGLNTNDLFSQLFARVKNEEVVIPSMEPVTAWLALWYPDIYNEVKARSPSLMFRQGIPALLTVECRAELIRKYVDMYSQDKTWRGIRVDFSDLKRLSTPELSPVIRELWDIAYSGLDTRELLLELIYLAPMPTCADLALNALFDEDLPINQRTYAGWSVLEFGRQEQKEKVGKAVLKGEWPHKLVRGILSNLIPDAMCVFDFLQSQNACQRPLIMYMD</sequence>
<evidence type="ECO:0000313" key="2">
    <source>
        <dbReference type="Proteomes" id="UP000029223"/>
    </source>
</evidence>
<reference evidence="2" key="1">
    <citation type="submission" date="2014-09" db="EMBL/GenBank/DDBJ databases">
        <title>Vibrio variabilis JCM 19239. (C206) whole genome shotgun sequence.</title>
        <authorList>
            <person name="Sawabe T."/>
            <person name="Meirelles P."/>
            <person name="Nakanishi M."/>
            <person name="Sayaka M."/>
            <person name="Hattori M."/>
            <person name="Ohkuma M."/>
        </authorList>
    </citation>
    <scope>NUCLEOTIDE SEQUENCE [LARGE SCALE GENOMIC DNA]</scope>
    <source>
        <strain evidence="2">JCM 19239</strain>
    </source>
</reference>
<evidence type="ECO:0008006" key="3">
    <source>
        <dbReference type="Google" id="ProtNLM"/>
    </source>
</evidence>